<dbReference type="InterPro" id="IPR023406">
    <property type="entry name" value="Topo_IA_AS"/>
</dbReference>
<evidence type="ECO:0000256" key="1">
    <source>
        <dbReference type="ARBA" id="ARBA00000213"/>
    </source>
</evidence>
<evidence type="ECO:0000256" key="7">
    <source>
        <dbReference type="ARBA" id="ARBA00030003"/>
    </source>
</evidence>
<dbReference type="InterPro" id="IPR023405">
    <property type="entry name" value="Topo_IA_core_domain"/>
</dbReference>
<evidence type="ECO:0000256" key="4">
    <source>
        <dbReference type="ARBA" id="ARBA00023029"/>
    </source>
</evidence>
<dbReference type="EC" id="5.6.2.1" evidence="3"/>
<sequence length="718" mass="81382">MKTVVLAEKPDQKRKLEAAYRAGSFPELGDVTFVNARGHLYELDAPESYQTNWNRQNEDGSYKTPDEILEALPIYPEAFKYHKKSGTAKLITEIQQAIQSADQILIATDPDAEGASIAWKIIWRTKNFRNKVIKQLSYNAQTLDDFKQAFANPVPAERYQPMAYQAITREQSDWLVGMNASRLVTSLLRKKGYRANFPVGRVQTPTVAKIVAREREIQNYDPQQNLRVTLLDQAHNVTFKGIDGVGEFRPSNGGQPAAQAFYNQIAAGQSVITDVVTTQQRQNAPALFKFSKLQAESSRRFKWSPKKTSDIYQKLYEQGWVSYPRTDEQHIAPSEFDYLKANVLEYLALVNMHDMPITYLEPRAKYVTTKALDHSANIPSSQIPTTEELATWSEEKQQLYRLILERTLLMFAPDMVYDETMVIVTNSGYQFKAIGKVISDSGWTSFTMVDKQAQDLPIYKTGAVLQLVPQMNSIAAPKRYTETDMTDHVMDAMGLGRPSTQAGIIEKIEETYINKTGKRGELSPKPEAFVLVDFLGKTMLTSPDMTANWEIYLDKIGAGDQNAKPETFLQTLQQFLEQLRHNLPQRLAQDAVISPIKPDDVESAHRPFTDASEQIETPYGVYHVQLREGKNKSGKSYLLATLLDQQEQEMAKIWGTQYGKKLTVKQLKTLLSQGIVKNLTFKKKSGEGTYKASLVLTENFEVKLSFDDKNRASLKKRK</sequence>
<reference evidence="12" key="1">
    <citation type="submission" date="2023-03" db="EMBL/GenBank/DDBJ databases">
        <title>Comparative genomics of Weissella fermenti BK2, and weissella type species.</title>
        <authorList>
            <person name="Lee J.K."/>
            <person name="Baek J.H."/>
            <person name="Kim J.M."/>
            <person name="Choi D.G."/>
            <person name="Jeon C.O."/>
        </authorList>
    </citation>
    <scope>NUCLEOTIDE SEQUENCE</scope>
    <source>
        <strain evidence="12">BK2</strain>
    </source>
</reference>
<dbReference type="InterPro" id="IPR013824">
    <property type="entry name" value="Topo_IA_cen_sub1"/>
</dbReference>
<dbReference type="Pfam" id="PF01131">
    <property type="entry name" value="Topoisom_bac"/>
    <property type="match status" value="1"/>
</dbReference>
<feature type="domain" description="Topo IA-type catalytic" evidence="11">
    <location>
        <begin position="159"/>
        <end position="579"/>
    </location>
</feature>
<evidence type="ECO:0000256" key="9">
    <source>
        <dbReference type="ARBA" id="ARBA00032235"/>
    </source>
</evidence>
<dbReference type="PROSITE" id="PS00396">
    <property type="entry name" value="TOPO_IA_1"/>
    <property type="match status" value="1"/>
</dbReference>
<dbReference type="InterPro" id="IPR013825">
    <property type="entry name" value="Topo_IA_cen_sub2"/>
</dbReference>
<dbReference type="Gene3D" id="2.70.20.10">
    <property type="entry name" value="Topoisomerase I, domain 3"/>
    <property type="match status" value="1"/>
</dbReference>
<organism evidence="12 13">
    <name type="scientific">Weissella fermenti</name>
    <dbReference type="NCBI Taxonomy" id="2987699"/>
    <lineage>
        <taxon>Bacteria</taxon>
        <taxon>Bacillati</taxon>
        <taxon>Bacillota</taxon>
        <taxon>Bacilli</taxon>
        <taxon>Lactobacillales</taxon>
        <taxon>Lactobacillaceae</taxon>
        <taxon>Weissella</taxon>
    </lineage>
</organism>
<accession>A0ABT6D525</accession>
<protein>
    <recommendedName>
        <fullName evidence="3">DNA topoisomerase</fullName>
        <ecNumber evidence="3">5.6.2.1</ecNumber>
    </recommendedName>
    <alternativeName>
        <fullName evidence="10">Omega-protein</fullName>
    </alternativeName>
    <alternativeName>
        <fullName evidence="9">Relaxing enzyme</fullName>
    </alternativeName>
    <alternativeName>
        <fullName evidence="7">Swivelase</fullName>
    </alternativeName>
    <alternativeName>
        <fullName evidence="8">Untwisting enzyme</fullName>
    </alternativeName>
</protein>
<gene>
    <name evidence="12" type="ORF">OIT47_010110</name>
</gene>
<evidence type="ECO:0000313" key="13">
    <source>
        <dbReference type="Proteomes" id="UP001146336"/>
    </source>
</evidence>
<dbReference type="RefSeq" id="WP_199404662.1">
    <property type="nucleotide sequence ID" value="NZ_JAOZFC020000003.1"/>
</dbReference>
<dbReference type="SMART" id="SM00437">
    <property type="entry name" value="TOP1Ac"/>
    <property type="match status" value="1"/>
</dbReference>
<dbReference type="PROSITE" id="PS52039">
    <property type="entry name" value="TOPO_IA_2"/>
    <property type="match status" value="1"/>
</dbReference>
<evidence type="ECO:0000256" key="10">
    <source>
        <dbReference type="ARBA" id="ARBA00032877"/>
    </source>
</evidence>
<keyword evidence="6 12" id="KW-0413">Isomerase</keyword>
<keyword evidence="13" id="KW-1185">Reference proteome</keyword>
<dbReference type="Gene3D" id="1.10.460.10">
    <property type="entry name" value="Topoisomerase I, domain 2"/>
    <property type="match status" value="1"/>
</dbReference>
<dbReference type="InterPro" id="IPR013826">
    <property type="entry name" value="Topo_IA_cen_sub3"/>
</dbReference>
<dbReference type="EMBL" id="JAOZFC020000003">
    <property type="protein sequence ID" value="MDF9300621.1"/>
    <property type="molecule type" value="Genomic_DNA"/>
</dbReference>
<evidence type="ECO:0000256" key="8">
    <source>
        <dbReference type="ARBA" id="ARBA00031985"/>
    </source>
</evidence>
<evidence type="ECO:0000256" key="5">
    <source>
        <dbReference type="ARBA" id="ARBA00023125"/>
    </source>
</evidence>
<proteinExistence type="inferred from homology"/>
<dbReference type="InterPro" id="IPR006171">
    <property type="entry name" value="TOPRIM_dom"/>
</dbReference>
<dbReference type="Gene3D" id="3.40.50.140">
    <property type="match status" value="1"/>
</dbReference>
<dbReference type="InterPro" id="IPR003602">
    <property type="entry name" value="Topo_IA_DNA-bd_dom"/>
</dbReference>
<evidence type="ECO:0000256" key="6">
    <source>
        <dbReference type="ARBA" id="ARBA00023235"/>
    </source>
</evidence>
<evidence type="ECO:0000259" key="11">
    <source>
        <dbReference type="PROSITE" id="PS52039"/>
    </source>
</evidence>
<keyword evidence="5" id="KW-0238">DNA-binding</keyword>
<dbReference type="SMART" id="SM00436">
    <property type="entry name" value="TOP1Bc"/>
    <property type="match status" value="1"/>
</dbReference>
<keyword evidence="4" id="KW-0799">Topoisomerase</keyword>
<dbReference type="PANTHER" id="PTHR11390:SF21">
    <property type="entry name" value="DNA TOPOISOMERASE 3-ALPHA"/>
    <property type="match status" value="1"/>
</dbReference>
<dbReference type="PANTHER" id="PTHR11390">
    <property type="entry name" value="PROKARYOTIC DNA TOPOISOMERASE"/>
    <property type="match status" value="1"/>
</dbReference>
<comment type="similarity">
    <text evidence="2">Belongs to the type IA topoisomerase family.</text>
</comment>
<dbReference type="Proteomes" id="UP001146336">
    <property type="component" value="Unassembled WGS sequence"/>
</dbReference>
<evidence type="ECO:0000256" key="2">
    <source>
        <dbReference type="ARBA" id="ARBA00009446"/>
    </source>
</evidence>
<dbReference type="SMART" id="SM00493">
    <property type="entry name" value="TOPRIM"/>
    <property type="match status" value="1"/>
</dbReference>
<evidence type="ECO:0000256" key="3">
    <source>
        <dbReference type="ARBA" id="ARBA00012891"/>
    </source>
</evidence>
<dbReference type="InterPro" id="IPR013497">
    <property type="entry name" value="Topo_IA_cen"/>
</dbReference>
<dbReference type="InterPro" id="IPR003601">
    <property type="entry name" value="Topo_IA_2"/>
</dbReference>
<comment type="caution">
    <text evidence="12">The sequence shown here is derived from an EMBL/GenBank/DDBJ whole genome shotgun (WGS) entry which is preliminary data.</text>
</comment>
<dbReference type="PRINTS" id="PR00417">
    <property type="entry name" value="PRTPISMRASEI"/>
</dbReference>
<dbReference type="GO" id="GO:0016853">
    <property type="term" value="F:isomerase activity"/>
    <property type="evidence" value="ECO:0007669"/>
    <property type="project" value="UniProtKB-KW"/>
</dbReference>
<dbReference type="Pfam" id="PF01751">
    <property type="entry name" value="Toprim"/>
    <property type="match status" value="1"/>
</dbReference>
<evidence type="ECO:0000313" key="12">
    <source>
        <dbReference type="EMBL" id="MDF9300621.1"/>
    </source>
</evidence>
<dbReference type="CDD" id="cd01028">
    <property type="entry name" value="TOPRIM_TopoIA"/>
    <property type="match status" value="1"/>
</dbReference>
<dbReference type="InterPro" id="IPR000380">
    <property type="entry name" value="Topo_IA"/>
</dbReference>
<dbReference type="Gene3D" id="1.10.290.10">
    <property type="entry name" value="Topoisomerase I, domain 4"/>
    <property type="match status" value="1"/>
</dbReference>
<name>A0ABT6D525_9LACO</name>
<comment type="catalytic activity">
    <reaction evidence="1">
        <text>ATP-independent breakage of single-stranded DNA, followed by passage and rejoining.</text>
        <dbReference type="EC" id="5.6.2.1"/>
    </reaction>
</comment>
<dbReference type="SUPFAM" id="SSF56712">
    <property type="entry name" value="Prokaryotic type I DNA topoisomerase"/>
    <property type="match status" value="1"/>
</dbReference>